<comment type="caution">
    <text evidence="2">The sequence shown here is derived from an EMBL/GenBank/DDBJ whole genome shotgun (WGS) entry which is preliminary data.</text>
</comment>
<dbReference type="AlphaFoldDB" id="A0A0L8V3L3"/>
<organism evidence="2 3">
    <name type="scientific">Sunxiuqinia dokdonensis</name>
    <dbReference type="NCBI Taxonomy" id="1409788"/>
    <lineage>
        <taxon>Bacteria</taxon>
        <taxon>Pseudomonadati</taxon>
        <taxon>Bacteroidota</taxon>
        <taxon>Bacteroidia</taxon>
        <taxon>Marinilabiliales</taxon>
        <taxon>Prolixibacteraceae</taxon>
        <taxon>Sunxiuqinia</taxon>
    </lineage>
</organism>
<keyword evidence="1" id="KW-1133">Transmembrane helix</keyword>
<keyword evidence="1" id="KW-0812">Transmembrane</keyword>
<protein>
    <submittedName>
        <fullName evidence="2">Uncharacterized protein</fullName>
    </submittedName>
</protein>
<accession>A0A0L8V3L3</accession>
<dbReference type="EMBL" id="LGIA01000205">
    <property type="protein sequence ID" value="KOH42963.1"/>
    <property type="molecule type" value="Genomic_DNA"/>
</dbReference>
<reference evidence="3" key="1">
    <citation type="submission" date="2015-07" db="EMBL/GenBank/DDBJ databases">
        <title>Genome sequencing of Sunxiuqinia dokdonensis strain SK.</title>
        <authorList>
            <person name="Ahn S."/>
            <person name="Kim B.-C."/>
        </authorList>
    </citation>
    <scope>NUCLEOTIDE SEQUENCE [LARGE SCALE GENOMIC DNA]</scope>
    <source>
        <strain evidence="3">SK</strain>
    </source>
</reference>
<feature type="transmembrane region" description="Helical" evidence="1">
    <location>
        <begin position="27"/>
        <end position="46"/>
    </location>
</feature>
<proteinExistence type="predicted"/>
<keyword evidence="1" id="KW-0472">Membrane</keyword>
<dbReference type="STRING" id="1409788.NC99_41790"/>
<name>A0A0L8V3L3_9BACT</name>
<evidence type="ECO:0000256" key="1">
    <source>
        <dbReference type="SAM" id="Phobius"/>
    </source>
</evidence>
<evidence type="ECO:0000313" key="2">
    <source>
        <dbReference type="EMBL" id="KOH42963.1"/>
    </source>
</evidence>
<evidence type="ECO:0000313" key="3">
    <source>
        <dbReference type="Proteomes" id="UP000036958"/>
    </source>
</evidence>
<gene>
    <name evidence="2" type="ORF">NC99_41790</name>
</gene>
<keyword evidence="3" id="KW-1185">Reference proteome</keyword>
<sequence length="61" mass="6710">MSFYLANSFFTATNATAKGSKNQYKMISTYATICSVLAVIIVILVIDRLNSTKRSSLVTIE</sequence>
<dbReference type="Proteomes" id="UP000036958">
    <property type="component" value="Unassembled WGS sequence"/>
</dbReference>